<dbReference type="AlphaFoldDB" id="A0A4Y2BTA2"/>
<dbReference type="EMBL" id="BGPR01000109">
    <property type="protein sequence ID" value="GBL95173.1"/>
    <property type="molecule type" value="Genomic_DNA"/>
</dbReference>
<dbReference type="Proteomes" id="UP000499080">
    <property type="component" value="Unassembled WGS sequence"/>
</dbReference>
<sequence>MSFVEDSNSTDVILFLPLKLPNAWLSFGLRGAQIKTKPPGNPRMVGTPEYAEKVRLAMLRNPRRSTRRHSAGHQCVTKIGHHLEQRFPTCCTRTPRGTRNQSC</sequence>
<proteinExistence type="predicted"/>
<keyword evidence="2" id="KW-1185">Reference proteome</keyword>
<accession>A0A4Y2BTA2</accession>
<name>A0A4Y2BTA2_ARAVE</name>
<comment type="caution">
    <text evidence="1">The sequence shown here is derived from an EMBL/GenBank/DDBJ whole genome shotgun (WGS) entry which is preliminary data.</text>
</comment>
<reference evidence="1 2" key="1">
    <citation type="journal article" date="2019" name="Sci. Rep.">
        <title>Orb-weaving spider Araneus ventricosus genome elucidates the spidroin gene catalogue.</title>
        <authorList>
            <person name="Kono N."/>
            <person name="Nakamura H."/>
            <person name="Ohtoshi R."/>
            <person name="Moran D.A.P."/>
            <person name="Shinohara A."/>
            <person name="Yoshida Y."/>
            <person name="Fujiwara M."/>
            <person name="Mori M."/>
            <person name="Tomita M."/>
            <person name="Arakawa K."/>
        </authorList>
    </citation>
    <scope>NUCLEOTIDE SEQUENCE [LARGE SCALE GENOMIC DNA]</scope>
</reference>
<organism evidence="1 2">
    <name type="scientific">Araneus ventricosus</name>
    <name type="common">Orbweaver spider</name>
    <name type="synonym">Epeira ventricosa</name>
    <dbReference type="NCBI Taxonomy" id="182803"/>
    <lineage>
        <taxon>Eukaryota</taxon>
        <taxon>Metazoa</taxon>
        <taxon>Ecdysozoa</taxon>
        <taxon>Arthropoda</taxon>
        <taxon>Chelicerata</taxon>
        <taxon>Arachnida</taxon>
        <taxon>Araneae</taxon>
        <taxon>Araneomorphae</taxon>
        <taxon>Entelegynae</taxon>
        <taxon>Araneoidea</taxon>
        <taxon>Araneidae</taxon>
        <taxon>Araneus</taxon>
    </lineage>
</organism>
<evidence type="ECO:0000313" key="2">
    <source>
        <dbReference type="Proteomes" id="UP000499080"/>
    </source>
</evidence>
<evidence type="ECO:0000313" key="1">
    <source>
        <dbReference type="EMBL" id="GBL95173.1"/>
    </source>
</evidence>
<evidence type="ECO:0008006" key="3">
    <source>
        <dbReference type="Google" id="ProtNLM"/>
    </source>
</evidence>
<gene>
    <name evidence="1" type="ORF">AVEN_253510_1</name>
</gene>
<protein>
    <recommendedName>
        <fullName evidence="3">DUF4817 domain-containing protein</fullName>
    </recommendedName>
</protein>